<dbReference type="EMBL" id="BSYR01000061">
    <property type="protein sequence ID" value="GMJ11924.1"/>
    <property type="molecule type" value="Genomic_DNA"/>
</dbReference>
<evidence type="ECO:0000259" key="1">
    <source>
        <dbReference type="Pfam" id="PF13456"/>
    </source>
</evidence>
<reference evidence="2" key="1">
    <citation type="submission" date="2023-05" db="EMBL/GenBank/DDBJ databases">
        <title>Genome and transcriptome analyses reveal genes involved in the formation of fine ridges on petal epidermal cells in Hibiscus trionum.</title>
        <authorList>
            <person name="Koshimizu S."/>
            <person name="Masuda S."/>
            <person name="Ishii T."/>
            <person name="Shirasu K."/>
            <person name="Hoshino A."/>
            <person name="Arita M."/>
        </authorList>
    </citation>
    <scope>NUCLEOTIDE SEQUENCE</scope>
    <source>
        <strain evidence="2">Hamamatsu line</strain>
    </source>
</reference>
<proteinExistence type="predicted"/>
<protein>
    <recommendedName>
        <fullName evidence="1">RNase H type-1 domain-containing protein</fullName>
    </recommendedName>
</protein>
<feature type="domain" description="RNase H type-1" evidence="1">
    <location>
        <begin position="66"/>
        <end position="187"/>
    </location>
</feature>
<dbReference type="SUPFAM" id="SSF53098">
    <property type="entry name" value="Ribonuclease H-like"/>
    <property type="match status" value="1"/>
</dbReference>
<keyword evidence="3" id="KW-1185">Reference proteome</keyword>
<name>A0A9W7JHY3_HIBTR</name>
<dbReference type="PANTHER" id="PTHR47074:SF61">
    <property type="entry name" value="RNASE H TYPE-1 DOMAIN-CONTAINING PROTEIN"/>
    <property type="match status" value="1"/>
</dbReference>
<dbReference type="InterPro" id="IPR012337">
    <property type="entry name" value="RNaseH-like_sf"/>
</dbReference>
<dbReference type="GO" id="GO:0004523">
    <property type="term" value="F:RNA-DNA hybrid ribonuclease activity"/>
    <property type="evidence" value="ECO:0007669"/>
    <property type="project" value="InterPro"/>
</dbReference>
<organism evidence="2 3">
    <name type="scientific">Hibiscus trionum</name>
    <name type="common">Flower of an hour</name>
    <dbReference type="NCBI Taxonomy" id="183268"/>
    <lineage>
        <taxon>Eukaryota</taxon>
        <taxon>Viridiplantae</taxon>
        <taxon>Streptophyta</taxon>
        <taxon>Embryophyta</taxon>
        <taxon>Tracheophyta</taxon>
        <taxon>Spermatophyta</taxon>
        <taxon>Magnoliopsida</taxon>
        <taxon>eudicotyledons</taxon>
        <taxon>Gunneridae</taxon>
        <taxon>Pentapetalae</taxon>
        <taxon>rosids</taxon>
        <taxon>malvids</taxon>
        <taxon>Malvales</taxon>
        <taxon>Malvaceae</taxon>
        <taxon>Malvoideae</taxon>
        <taxon>Hibiscus</taxon>
    </lineage>
</organism>
<dbReference type="Proteomes" id="UP001165190">
    <property type="component" value="Unassembled WGS sequence"/>
</dbReference>
<dbReference type="Gene3D" id="3.30.420.10">
    <property type="entry name" value="Ribonuclease H-like superfamily/Ribonuclease H"/>
    <property type="match status" value="1"/>
</dbReference>
<accession>A0A9W7JHY3</accession>
<evidence type="ECO:0000313" key="3">
    <source>
        <dbReference type="Proteomes" id="UP001165190"/>
    </source>
</evidence>
<dbReference type="InterPro" id="IPR002156">
    <property type="entry name" value="RNaseH_domain"/>
</dbReference>
<dbReference type="Pfam" id="PF13456">
    <property type="entry name" value="RVT_3"/>
    <property type="match status" value="1"/>
</dbReference>
<dbReference type="OrthoDB" id="1748820at2759"/>
<sequence>MISYWAIWYMRNRIVHENATASIPEACAFVAAKLREFEAYEPDQIQPCEPSIVKWEAPAEGVVKVNFDTAYDQNSKISFSAVVCRDYEGFILAVGIIQHQYVADASTAEAWACLQAVRLASEVGFTNIIVEGDSLTVWKKVRSQSLDTSIISPIIYDIREAVKTIASISFGFVKREGNVVAHLLAREGRQIQCPQFWIEEAPQAVMQAADKEKPQYPH</sequence>
<dbReference type="InterPro" id="IPR052929">
    <property type="entry name" value="RNase_H-like_EbsB-rel"/>
</dbReference>
<dbReference type="GO" id="GO:0003676">
    <property type="term" value="F:nucleic acid binding"/>
    <property type="evidence" value="ECO:0007669"/>
    <property type="project" value="InterPro"/>
</dbReference>
<comment type="caution">
    <text evidence="2">The sequence shown here is derived from an EMBL/GenBank/DDBJ whole genome shotgun (WGS) entry which is preliminary data.</text>
</comment>
<dbReference type="AlphaFoldDB" id="A0A9W7JHY3"/>
<dbReference type="CDD" id="cd06222">
    <property type="entry name" value="RNase_H_like"/>
    <property type="match status" value="1"/>
</dbReference>
<gene>
    <name evidence="2" type="ORF">HRI_004861600</name>
</gene>
<dbReference type="InterPro" id="IPR036397">
    <property type="entry name" value="RNaseH_sf"/>
</dbReference>
<dbReference type="PANTHER" id="PTHR47074">
    <property type="entry name" value="BNAC02G40300D PROTEIN"/>
    <property type="match status" value="1"/>
</dbReference>
<evidence type="ECO:0000313" key="2">
    <source>
        <dbReference type="EMBL" id="GMJ11924.1"/>
    </source>
</evidence>
<dbReference type="InterPro" id="IPR044730">
    <property type="entry name" value="RNase_H-like_dom_plant"/>
</dbReference>